<dbReference type="Proteomes" id="UP000006683">
    <property type="component" value="Chromosome"/>
</dbReference>
<proteinExistence type="predicted"/>
<name>E1STA1_FERBD</name>
<feature type="domain" description="DUF4136" evidence="2">
    <location>
        <begin position="22"/>
        <end position="185"/>
    </location>
</feature>
<dbReference type="Pfam" id="PF13590">
    <property type="entry name" value="DUF4136"/>
    <property type="match status" value="1"/>
</dbReference>
<sequence length="189" mass="21346">MKKLFALVLALWLTGCATISTDSDFNPDVDFSQYKTWSWVAPSQTPGDQQYHVDGLTDQRIRSAIAGKMLELGLAEVPAGEADLLVNYLTQTEKKVNVDTFYTSFGYHPYYYGRHPYYGGANIHADTRVREYKVGTLLVDFVDSESRQLVWRGTASDTVREYKTPEERTAKINEAVSAIMAQYPPQVTK</sequence>
<dbReference type="EMBL" id="CP002209">
    <property type="protein sequence ID" value="ADN77135.1"/>
    <property type="molecule type" value="Genomic_DNA"/>
</dbReference>
<evidence type="ECO:0000313" key="3">
    <source>
        <dbReference type="EMBL" id="ADN77135.1"/>
    </source>
</evidence>
<dbReference type="AlphaFoldDB" id="E1STA1"/>
<organism evidence="3 4">
    <name type="scientific">Ferrimonas balearica (strain DSM 9799 / CCM 4581 / KCTC 23876 / PAT)</name>
    <dbReference type="NCBI Taxonomy" id="550540"/>
    <lineage>
        <taxon>Bacteria</taxon>
        <taxon>Pseudomonadati</taxon>
        <taxon>Pseudomonadota</taxon>
        <taxon>Gammaproteobacteria</taxon>
        <taxon>Alteromonadales</taxon>
        <taxon>Ferrimonadaceae</taxon>
        <taxon>Ferrimonas</taxon>
    </lineage>
</organism>
<dbReference type="RefSeq" id="WP_013346441.1">
    <property type="nucleotide sequence ID" value="NC_014541.1"/>
</dbReference>
<evidence type="ECO:0000313" key="4">
    <source>
        <dbReference type="Proteomes" id="UP000006683"/>
    </source>
</evidence>
<dbReference type="InterPro" id="IPR025411">
    <property type="entry name" value="DUF4136"/>
</dbReference>
<feature type="chain" id="PRO_5003151727" description="DUF4136 domain-containing protein" evidence="1">
    <location>
        <begin position="20"/>
        <end position="189"/>
    </location>
</feature>
<evidence type="ECO:0000259" key="2">
    <source>
        <dbReference type="Pfam" id="PF13590"/>
    </source>
</evidence>
<keyword evidence="1" id="KW-0732">Signal</keyword>
<dbReference type="Gene3D" id="3.30.160.670">
    <property type="match status" value="1"/>
</dbReference>
<evidence type="ECO:0000256" key="1">
    <source>
        <dbReference type="SAM" id="SignalP"/>
    </source>
</evidence>
<dbReference type="OrthoDB" id="329837at2"/>
<protein>
    <recommendedName>
        <fullName evidence="2">DUF4136 domain-containing protein</fullName>
    </recommendedName>
</protein>
<gene>
    <name evidence="3" type="ordered locus">Fbal_2933</name>
</gene>
<accession>E1STA1</accession>
<dbReference type="KEGG" id="fbl:Fbal_2933"/>
<dbReference type="eggNOG" id="ENOG5032YB2">
    <property type="taxonomic scope" value="Bacteria"/>
</dbReference>
<dbReference type="HOGENOM" id="CLU_113282_2_0_6"/>
<dbReference type="PROSITE" id="PS51257">
    <property type="entry name" value="PROKAR_LIPOPROTEIN"/>
    <property type="match status" value="1"/>
</dbReference>
<feature type="signal peptide" evidence="1">
    <location>
        <begin position="1"/>
        <end position="19"/>
    </location>
</feature>
<keyword evidence="4" id="KW-1185">Reference proteome</keyword>
<reference evidence="3 4" key="1">
    <citation type="journal article" date="2010" name="Stand. Genomic Sci.">
        <title>Complete genome sequence of Ferrimonas balearica type strain (PAT).</title>
        <authorList>
            <person name="Nolan M."/>
            <person name="Sikorski J."/>
            <person name="Davenport K."/>
            <person name="Lucas S."/>
            <person name="Glavina Del Rio T."/>
            <person name="Tice H."/>
            <person name="Cheng J."/>
            <person name="Goodwin L."/>
            <person name="Pitluck S."/>
            <person name="Liolios K."/>
            <person name="Ivanova N."/>
            <person name="Mavromatis K."/>
            <person name="Ovchinnikova G."/>
            <person name="Pati A."/>
            <person name="Chen A."/>
            <person name="Palaniappan K."/>
            <person name="Land M."/>
            <person name="Hauser L."/>
            <person name="Chang Y."/>
            <person name="Jeffries C."/>
            <person name="Tapia R."/>
            <person name="Brettin T."/>
            <person name="Detter J."/>
            <person name="Han C."/>
            <person name="Yasawong M."/>
            <person name="Rohde M."/>
            <person name="Tindall B."/>
            <person name="Goker M."/>
            <person name="Woyke T."/>
            <person name="Bristow J."/>
            <person name="Eisen J."/>
            <person name="Markowitz V."/>
            <person name="Hugenholtz P."/>
            <person name="Kyrpides N."/>
            <person name="Klenk H."/>
            <person name="Lapidus A."/>
        </authorList>
    </citation>
    <scope>NUCLEOTIDE SEQUENCE [LARGE SCALE GENOMIC DNA]</scope>
    <source>
        <strain evidence="4">DSM 9799 / CCM 4581 / KCTC 23876 / PAT</strain>
    </source>
</reference>
<dbReference type="STRING" id="550540.Fbal_2933"/>
<dbReference type="GeneID" id="67183157"/>